<dbReference type="EMBL" id="LOMY01000047">
    <property type="protein sequence ID" value="OCQ53288.1"/>
    <property type="molecule type" value="Genomic_DNA"/>
</dbReference>
<organism evidence="1 2">
    <name type="scientific">Photorhabdus australis subsp. thailandensis</name>
    <dbReference type="NCBI Taxonomy" id="2805096"/>
    <lineage>
        <taxon>Bacteria</taxon>
        <taxon>Pseudomonadati</taxon>
        <taxon>Pseudomonadota</taxon>
        <taxon>Gammaproteobacteria</taxon>
        <taxon>Enterobacterales</taxon>
        <taxon>Morganellaceae</taxon>
        <taxon>Photorhabdus</taxon>
    </lineage>
</organism>
<dbReference type="AlphaFoldDB" id="A0A1C0U5T9"/>
<proteinExistence type="predicted"/>
<gene>
    <name evidence="1" type="ORF">Ppb6_01520</name>
</gene>
<dbReference type="InterPro" id="IPR045657">
    <property type="entry name" value="DUF6392"/>
</dbReference>
<dbReference type="Proteomes" id="UP000093476">
    <property type="component" value="Unassembled WGS sequence"/>
</dbReference>
<reference evidence="1 2" key="1">
    <citation type="submission" date="2015-12" db="EMBL/GenBank/DDBJ databases">
        <title>Genome comparisons provide insights into the role of secondary metabolites in the pathogenic phase of the Photorhabdus life cycle.</title>
        <authorList>
            <person name="Tobias N.J."/>
            <person name="Mishra B."/>
            <person name="Gupta D.K."/>
            <person name="Thines M."/>
            <person name="Stinear T.P."/>
            <person name="Bode H.B."/>
        </authorList>
    </citation>
    <scope>NUCLEOTIDE SEQUENCE [LARGE SCALE GENOMIC DNA]</scope>
    <source>
        <strain evidence="1 2">PB68.1</strain>
    </source>
</reference>
<name>A0A1C0U5T9_9GAMM</name>
<accession>A0A1C0U5T9</accession>
<comment type="caution">
    <text evidence="1">The sequence shown here is derived from an EMBL/GenBank/DDBJ whole genome shotgun (WGS) entry which is preliminary data.</text>
</comment>
<evidence type="ECO:0000313" key="1">
    <source>
        <dbReference type="EMBL" id="OCQ53288.1"/>
    </source>
</evidence>
<sequence length="65" mass="7590">MGKWVDDNLGKPTKTVPPFKALKREFGWTYLYSYQGKSGISMQISHDDLDRVGRVTFLPTNRVRW</sequence>
<keyword evidence="2" id="KW-1185">Reference proteome</keyword>
<protein>
    <submittedName>
        <fullName evidence="1">Uncharacterized protein</fullName>
    </submittedName>
</protein>
<dbReference type="RefSeq" id="WP_338060623.1">
    <property type="nucleotide sequence ID" value="NZ_CAWMQZ010000047.1"/>
</dbReference>
<evidence type="ECO:0000313" key="2">
    <source>
        <dbReference type="Proteomes" id="UP000093476"/>
    </source>
</evidence>
<dbReference type="Pfam" id="PF19929">
    <property type="entry name" value="DUF6392"/>
    <property type="match status" value="1"/>
</dbReference>